<dbReference type="GO" id="GO:0044423">
    <property type="term" value="C:virion component"/>
    <property type="evidence" value="ECO:0007669"/>
    <property type="project" value="UniProtKB-KW"/>
</dbReference>
<dbReference type="EMBL" id="LR797298">
    <property type="protein sequence ID" value="CAB4200456.1"/>
    <property type="molecule type" value="Genomic_DNA"/>
</dbReference>
<dbReference type="InterPro" id="IPR011050">
    <property type="entry name" value="Pectin_lyase_fold/virulence"/>
</dbReference>
<name>A0A6J7XCR5_9CAUD</name>
<dbReference type="Gene3D" id="2.160.20.10">
    <property type="entry name" value="Single-stranded right-handed beta-helix, Pectin lyase-like"/>
    <property type="match status" value="1"/>
</dbReference>
<accession>A0A6J7XCR5</accession>
<evidence type="ECO:0000256" key="1">
    <source>
        <dbReference type="ARBA" id="ARBA00004328"/>
    </source>
</evidence>
<dbReference type="EMBL" id="LR796879">
    <property type="protein sequence ID" value="CAB4171970.1"/>
    <property type="molecule type" value="Genomic_DNA"/>
</dbReference>
<comment type="subcellular location">
    <subcellularLocation>
        <location evidence="1">Virion</location>
    </subcellularLocation>
</comment>
<sequence>MATVTIQDLPAATTPLTGAELVPLVQSGVTKQTALTNTLAQPYYAKTFAEDVAGVTPTYYTYPAGDVRRYGAVGNGTADDTVALQAAITACIQGGVEMFLPGTSSGAYKITTALSVTGKISIRGEGYGKTAIIAVGVNIFNISAGVSQIEMSGLRLNAAVRHTTTPNTLVAINVQGTTASSCQYHSYSDLFIDGFATPIQANGLRESSIFNVTTVFGKHGIIAEQQTVNNRVLDCLLTGSGAGSYGVQTGDGSAAAEGWIISNSVLFGFSRGVWGYGCNNSQVIDCIIDFFSEYGVLLQSGAAIAATNWIIKANYMAASGTASSGVRCLSSYASSNNRGNTISENGILVYSGSTLSYGILIDGTQEYYNRIVDNSLKATTYDCRITSGTTHLVEGNSFLGGGFSATTRNMFGTNFGTVLADPNVFLKRYAYTAVRQTVTYSASMTPDLAEANHFTIIATNATAFTVNLPTNYGTSSEQFTFTIRNTSGGALGVATWTTGYKMSAWTQPATGFARSITFAYNPATTYFEEVSRTTADVPN</sequence>
<keyword evidence="5" id="KW-0456">Lyase</keyword>
<dbReference type="EMBL" id="LR798390">
    <property type="protein sequence ID" value="CAB5228877.1"/>
    <property type="molecule type" value="Genomic_DNA"/>
</dbReference>
<proteinExistence type="predicted"/>
<evidence type="ECO:0000313" key="5">
    <source>
        <dbReference type="EMBL" id="CAB5228877.1"/>
    </source>
</evidence>
<keyword evidence="2" id="KW-0946">Virion</keyword>
<protein>
    <submittedName>
        <fullName evidence="5">Pectate lyase superfamily protein</fullName>
    </submittedName>
</protein>
<dbReference type="GO" id="GO:0016829">
    <property type="term" value="F:lyase activity"/>
    <property type="evidence" value="ECO:0007669"/>
    <property type="project" value="UniProtKB-KW"/>
</dbReference>
<dbReference type="SUPFAM" id="SSF51126">
    <property type="entry name" value="Pectin lyase-like"/>
    <property type="match status" value="1"/>
</dbReference>
<gene>
    <name evidence="4" type="ORF">UFOVP1345_43</name>
    <name evidence="5" type="ORF">UFOVP1542_43</name>
    <name evidence="3" type="ORF">UFOVP920_43</name>
</gene>
<evidence type="ECO:0000256" key="2">
    <source>
        <dbReference type="ARBA" id="ARBA00022844"/>
    </source>
</evidence>
<dbReference type="GO" id="GO:0051701">
    <property type="term" value="P:biological process involved in interaction with host"/>
    <property type="evidence" value="ECO:0007669"/>
    <property type="project" value="UniProtKB-ARBA"/>
</dbReference>
<evidence type="ECO:0000313" key="3">
    <source>
        <dbReference type="EMBL" id="CAB4171970.1"/>
    </source>
</evidence>
<organism evidence="5">
    <name type="scientific">uncultured Caudovirales phage</name>
    <dbReference type="NCBI Taxonomy" id="2100421"/>
    <lineage>
        <taxon>Viruses</taxon>
        <taxon>Duplodnaviria</taxon>
        <taxon>Heunggongvirae</taxon>
        <taxon>Uroviricota</taxon>
        <taxon>Caudoviricetes</taxon>
        <taxon>Peduoviridae</taxon>
        <taxon>Maltschvirus</taxon>
        <taxon>Maltschvirus maltsch</taxon>
    </lineage>
</organism>
<reference evidence="5" key="1">
    <citation type="submission" date="2020-05" db="EMBL/GenBank/DDBJ databases">
        <authorList>
            <person name="Chiriac C."/>
            <person name="Salcher M."/>
            <person name="Ghai R."/>
            <person name="Kavagutti S V."/>
        </authorList>
    </citation>
    <scope>NUCLEOTIDE SEQUENCE</scope>
</reference>
<dbReference type="GO" id="GO:0019058">
    <property type="term" value="P:viral life cycle"/>
    <property type="evidence" value="ECO:0007669"/>
    <property type="project" value="UniProtKB-ARBA"/>
</dbReference>
<dbReference type="InterPro" id="IPR012334">
    <property type="entry name" value="Pectin_lyas_fold"/>
</dbReference>
<evidence type="ECO:0000313" key="4">
    <source>
        <dbReference type="EMBL" id="CAB4200456.1"/>
    </source>
</evidence>